<evidence type="ECO:0000313" key="3">
    <source>
        <dbReference type="EMBL" id="CAF3907765.1"/>
    </source>
</evidence>
<reference evidence="2" key="1">
    <citation type="submission" date="2021-02" db="EMBL/GenBank/DDBJ databases">
        <authorList>
            <person name="Nowell W R."/>
        </authorList>
    </citation>
    <scope>NUCLEOTIDE SEQUENCE</scope>
</reference>
<dbReference type="Proteomes" id="UP000663844">
    <property type="component" value="Unassembled WGS sequence"/>
</dbReference>
<evidence type="ECO:0000313" key="2">
    <source>
        <dbReference type="EMBL" id="CAF0761015.1"/>
    </source>
</evidence>
<name>A0A813Q2M3_9BILA</name>
<comment type="caution">
    <text evidence="2">The sequence shown here is derived from an EMBL/GenBank/DDBJ whole genome shotgun (WGS) entry which is preliminary data.</text>
</comment>
<organism evidence="2 4">
    <name type="scientific">Adineta steineri</name>
    <dbReference type="NCBI Taxonomy" id="433720"/>
    <lineage>
        <taxon>Eukaryota</taxon>
        <taxon>Metazoa</taxon>
        <taxon>Spiralia</taxon>
        <taxon>Gnathifera</taxon>
        <taxon>Rotifera</taxon>
        <taxon>Eurotatoria</taxon>
        <taxon>Bdelloidea</taxon>
        <taxon>Adinetida</taxon>
        <taxon>Adinetidae</taxon>
        <taxon>Adineta</taxon>
    </lineage>
</organism>
<proteinExistence type="predicted"/>
<dbReference type="AlphaFoldDB" id="A0A813Q2M3"/>
<evidence type="ECO:0000256" key="1">
    <source>
        <dbReference type="SAM" id="SignalP"/>
    </source>
</evidence>
<feature type="chain" id="PRO_5035597246" evidence="1">
    <location>
        <begin position="28"/>
        <end position="98"/>
    </location>
</feature>
<keyword evidence="1" id="KW-0732">Signal</keyword>
<gene>
    <name evidence="2" type="ORF">JYZ213_LOCUS3061</name>
    <name evidence="3" type="ORF">OXD698_LOCUS24304</name>
</gene>
<protein>
    <submittedName>
        <fullName evidence="2">Uncharacterized protein</fullName>
    </submittedName>
</protein>
<sequence>MVKNSHLTLLVMVVTFIFLFLLPIVNCTNKQMKKTSIKQNNEPAPIDNVILQQEDLHNYYNEEEENMNDFMDDILKSYPQRRASSFHAMRGKRFLKTA</sequence>
<dbReference type="EMBL" id="CAJOAZ010002226">
    <property type="protein sequence ID" value="CAF3907765.1"/>
    <property type="molecule type" value="Genomic_DNA"/>
</dbReference>
<evidence type="ECO:0000313" key="4">
    <source>
        <dbReference type="Proteomes" id="UP000663845"/>
    </source>
</evidence>
<dbReference type="Proteomes" id="UP000663845">
    <property type="component" value="Unassembled WGS sequence"/>
</dbReference>
<dbReference type="EMBL" id="CAJNOG010000016">
    <property type="protein sequence ID" value="CAF0761015.1"/>
    <property type="molecule type" value="Genomic_DNA"/>
</dbReference>
<feature type="signal peptide" evidence="1">
    <location>
        <begin position="1"/>
        <end position="27"/>
    </location>
</feature>
<accession>A0A813Q2M3</accession>